<dbReference type="EMBL" id="CAVMJV010000005">
    <property type="protein sequence ID" value="CAK5032139.1"/>
    <property type="molecule type" value="Genomic_DNA"/>
</dbReference>
<gene>
    <name evidence="1" type="ORF">MENTE1834_LOCUS7747</name>
</gene>
<evidence type="ECO:0000313" key="1">
    <source>
        <dbReference type="EMBL" id="CAK5032139.1"/>
    </source>
</evidence>
<reference evidence="1" key="1">
    <citation type="submission" date="2023-11" db="EMBL/GenBank/DDBJ databases">
        <authorList>
            <person name="Poullet M."/>
        </authorList>
    </citation>
    <scope>NUCLEOTIDE SEQUENCE</scope>
    <source>
        <strain evidence="1">E1834</strain>
    </source>
</reference>
<protein>
    <submittedName>
        <fullName evidence="1">Uncharacterized protein</fullName>
    </submittedName>
</protein>
<proteinExistence type="predicted"/>
<evidence type="ECO:0000313" key="2">
    <source>
        <dbReference type="Proteomes" id="UP001497535"/>
    </source>
</evidence>
<comment type="caution">
    <text evidence="1">The sequence shown here is derived from an EMBL/GenBank/DDBJ whole genome shotgun (WGS) entry which is preliminary data.</text>
</comment>
<sequence length="94" mass="11305">MNFLQKTFRYLTIIFVFIFVSQFICVLGKRNFEEELGNLERFLDQIGEIKIENFEKLKEKLPEGKYINFEILNGLKSVDEVVDFKIYFINFVCF</sequence>
<organism evidence="1 2">
    <name type="scientific">Meloidogyne enterolobii</name>
    <name type="common">Root-knot nematode worm</name>
    <name type="synonym">Meloidogyne mayaguensis</name>
    <dbReference type="NCBI Taxonomy" id="390850"/>
    <lineage>
        <taxon>Eukaryota</taxon>
        <taxon>Metazoa</taxon>
        <taxon>Ecdysozoa</taxon>
        <taxon>Nematoda</taxon>
        <taxon>Chromadorea</taxon>
        <taxon>Rhabditida</taxon>
        <taxon>Tylenchina</taxon>
        <taxon>Tylenchomorpha</taxon>
        <taxon>Tylenchoidea</taxon>
        <taxon>Meloidogynidae</taxon>
        <taxon>Meloidogyninae</taxon>
        <taxon>Meloidogyne</taxon>
    </lineage>
</organism>
<keyword evidence="2" id="KW-1185">Reference proteome</keyword>
<dbReference type="Proteomes" id="UP001497535">
    <property type="component" value="Unassembled WGS sequence"/>
</dbReference>
<accession>A0ACB0Y5M7</accession>
<name>A0ACB0Y5M7_MELEN</name>